<protein>
    <submittedName>
        <fullName evidence="2">Uncharacterized protein</fullName>
    </submittedName>
</protein>
<evidence type="ECO:0000313" key="2">
    <source>
        <dbReference type="EMBL" id="ORV63827.1"/>
    </source>
</evidence>
<keyword evidence="1" id="KW-1133">Transmembrane helix</keyword>
<evidence type="ECO:0000256" key="1">
    <source>
        <dbReference type="SAM" id="Phobius"/>
    </source>
</evidence>
<keyword evidence="1" id="KW-0472">Membrane</keyword>
<keyword evidence="3" id="KW-1185">Reference proteome</keyword>
<dbReference type="STRING" id="1260918.AWC06_07425"/>
<dbReference type="EMBL" id="LQOW01000005">
    <property type="protein sequence ID" value="ORV63827.1"/>
    <property type="molecule type" value="Genomic_DNA"/>
</dbReference>
<organism evidence="2 3">
    <name type="scientific">Mycobacterium fragae</name>
    <dbReference type="NCBI Taxonomy" id="1260918"/>
    <lineage>
        <taxon>Bacteria</taxon>
        <taxon>Bacillati</taxon>
        <taxon>Actinomycetota</taxon>
        <taxon>Actinomycetes</taxon>
        <taxon>Mycobacteriales</taxon>
        <taxon>Mycobacteriaceae</taxon>
        <taxon>Mycobacterium</taxon>
    </lineage>
</organism>
<dbReference type="Proteomes" id="UP000194000">
    <property type="component" value="Unassembled WGS sequence"/>
</dbReference>
<sequence length="161" mass="17537">MLTGSFWQPRRWSWQWIRRTIGDMTGTSISNSSRRTDDLRWRSIRADLGFWSVAGAVVAILSGPLSIWWSVPRAVLLVGGVSFLVGGVGLLFGLNRVRPTSRGLVWAFGLSNLLLAPIVWTAASIGVLPLSVGGQWALATVGVVALVLGVWQLTTLPRHAY</sequence>
<accession>A0A1X1V489</accession>
<keyword evidence="1" id="KW-0812">Transmembrane</keyword>
<dbReference type="AlphaFoldDB" id="A0A1X1V489"/>
<proteinExistence type="predicted"/>
<comment type="caution">
    <text evidence="2">The sequence shown here is derived from an EMBL/GenBank/DDBJ whole genome shotgun (WGS) entry which is preliminary data.</text>
</comment>
<feature type="transmembrane region" description="Helical" evidence="1">
    <location>
        <begin position="106"/>
        <end position="130"/>
    </location>
</feature>
<feature type="transmembrane region" description="Helical" evidence="1">
    <location>
        <begin position="48"/>
        <end position="69"/>
    </location>
</feature>
<evidence type="ECO:0000313" key="3">
    <source>
        <dbReference type="Proteomes" id="UP000194000"/>
    </source>
</evidence>
<feature type="transmembrane region" description="Helical" evidence="1">
    <location>
        <begin position="136"/>
        <end position="156"/>
    </location>
</feature>
<feature type="transmembrane region" description="Helical" evidence="1">
    <location>
        <begin position="75"/>
        <end position="94"/>
    </location>
</feature>
<name>A0A1X1V489_9MYCO</name>
<reference evidence="2 3" key="1">
    <citation type="submission" date="2016-01" db="EMBL/GenBank/DDBJ databases">
        <title>The new phylogeny of the genus Mycobacterium.</title>
        <authorList>
            <person name="Tarcisio F."/>
            <person name="Conor M."/>
            <person name="Antonella G."/>
            <person name="Elisabetta G."/>
            <person name="Giulia F.S."/>
            <person name="Sara T."/>
            <person name="Anna F."/>
            <person name="Clotilde B."/>
            <person name="Roberto B."/>
            <person name="Veronica D.S."/>
            <person name="Fabio R."/>
            <person name="Monica P."/>
            <person name="Olivier J."/>
            <person name="Enrico T."/>
            <person name="Nicola S."/>
        </authorList>
    </citation>
    <scope>NUCLEOTIDE SEQUENCE [LARGE SCALE GENOMIC DNA]</scope>
    <source>
        <strain evidence="2 3">DSM 45731</strain>
    </source>
</reference>
<gene>
    <name evidence="2" type="ORF">AWC06_07425</name>
</gene>